<dbReference type="GO" id="GO:0005975">
    <property type="term" value="P:carbohydrate metabolic process"/>
    <property type="evidence" value="ECO:0007669"/>
    <property type="project" value="InterPro"/>
</dbReference>
<dbReference type="InterPro" id="IPR008928">
    <property type="entry name" value="6-hairpin_glycosidase_sf"/>
</dbReference>
<organism evidence="1 2">
    <name type="scientific">Dethiobacter alkaliphilus AHT 1</name>
    <dbReference type="NCBI Taxonomy" id="555088"/>
    <lineage>
        <taxon>Bacteria</taxon>
        <taxon>Bacillati</taxon>
        <taxon>Bacillota</taxon>
        <taxon>Dethiobacteria</taxon>
        <taxon>Dethiobacterales</taxon>
        <taxon>Dethiobacteraceae</taxon>
        <taxon>Dethiobacter</taxon>
    </lineage>
</organism>
<dbReference type="STRING" id="555088.DealDRAFT_0099"/>
<dbReference type="PANTHER" id="PTHR31047">
    <property type="entry name" value="MEIOTICALLY UP-REGULATED GENE 157 PROTEIN"/>
    <property type="match status" value="1"/>
</dbReference>
<dbReference type="SUPFAM" id="SSF48208">
    <property type="entry name" value="Six-hairpin glycosidases"/>
    <property type="match status" value="1"/>
</dbReference>
<name>C0GC90_DETAL</name>
<dbReference type="PANTHER" id="PTHR31047:SF0">
    <property type="entry name" value="MEIOTICALLY UP-REGULATED GENE 157 PROTEIN"/>
    <property type="match status" value="1"/>
</dbReference>
<evidence type="ECO:0000313" key="1">
    <source>
        <dbReference type="EMBL" id="EEG78825.1"/>
    </source>
</evidence>
<dbReference type="InterPro" id="IPR008313">
    <property type="entry name" value="GH125"/>
</dbReference>
<dbReference type="RefSeq" id="WP_008513822.1">
    <property type="nucleotide sequence ID" value="NZ_ACJM01000001.1"/>
</dbReference>
<gene>
    <name evidence="1" type="ORF">DealDRAFT_0099</name>
</gene>
<comment type="caution">
    <text evidence="1">The sequence shown here is derived from an EMBL/GenBank/DDBJ whole genome shotgun (WGS) entry which is preliminary data.</text>
</comment>
<dbReference type="SMART" id="SM01149">
    <property type="entry name" value="DUF1237"/>
    <property type="match status" value="1"/>
</dbReference>
<protein>
    <recommendedName>
        <fullName evidence="3">Metal-independent alpha-mannosidase</fullName>
    </recommendedName>
</protein>
<dbReference type="AlphaFoldDB" id="C0GC90"/>
<keyword evidence="2" id="KW-1185">Reference proteome</keyword>
<sequence>MPEDILTVPQEADSYRTLFMHGNEYISFPDINPKDGAVNNATVLHMGSLGLLELAGGDDKPLLKPYFKLDGRDVSLKLAWSYRKHWLPSFTATVGSLTVRGSIFAPPGHSGAVFLLRVKNNHRRPVMTEAGFSVNFGRIIHHIFRARQITAGIRCEFDRWTNSFLLNVGDGLPLVSLALGLDLAEPWWSRPATGGACRADAGKAAKLMPGEELVVPLYIAVNIEGSGAGTTVVDLRRHGWQALLAQTEKWLAERNLPMKQLGSAANRNLFFNYFFALGRAIDTDDWVPVTSRSPRYYVSAAFWSRDTLLWSFPGLLLCEPEGAKQVLLACYRRHLERAGEHAHYINGVLLYPGFELDQLSSYVLALKLYLQETGDRSILEEECIRRGLTVVAAKLSGCRDETTGLYETFLDPSDDPVKYPYLVYDNALAQRALEFLGALQKQGWQFSYDMNEAAKLLREAIFRYGVVEGPYGPMFAWAVDGTGRFQLYDNPPGSLQLLPHYGFCEKEEPVWQNTVRWIHSSHNPYYREKGYITGAASRHAANPWPLAAANDLLGQNLDQGRFFKRAVMDSGFCCETVSPSSGRASTGHAFASSAGFIASALWHVFGQKAEKGQGGLDDD</sequence>
<dbReference type="Proteomes" id="UP000006443">
    <property type="component" value="Unassembled WGS sequence"/>
</dbReference>
<dbReference type="InterPro" id="IPR012341">
    <property type="entry name" value="6hp_glycosidase-like_sf"/>
</dbReference>
<accession>C0GC90</accession>
<dbReference type="Gene3D" id="1.50.10.10">
    <property type="match status" value="1"/>
</dbReference>
<evidence type="ECO:0008006" key="3">
    <source>
        <dbReference type="Google" id="ProtNLM"/>
    </source>
</evidence>
<dbReference type="Pfam" id="PF06824">
    <property type="entry name" value="Glyco_hydro_125"/>
    <property type="match status" value="1"/>
</dbReference>
<proteinExistence type="predicted"/>
<reference evidence="1 2" key="1">
    <citation type="submission" date="2009-02" db="EMBL/GenBank/DDBJ databases">
        <title>Sequencing of the draft genome and assembly of Dethiobacter alkaliphilus AHT 1.</title>
        <authorList>
            <consortium name="US DOE Joint Genome Institute (JGI-PGF)"/>
            <person name="Lucas S."/>
            <person name="Copeland A."/>
            <person name="Lapidus A."/>
            <person name="Glavina del Rio T."/>
            <person name="Dalin E."/>
            <person name="Tice H."/>
            <person name="Bruce D."/>
            <person name="Goodwin L."/>
            <person name="Pitluck S."/>
            <person name="Larimer F."/>
            <person name="Land M.L."/>
            <person name="Hauser L."/>
            <person name="Muyzer G."/>
        </authorList>
    </citation>
    <scope>NUCLEOTIDE SEQUENCE [LARGE SCALE GENOMIC DNA]</scope>
    <source>
        <strain evidence="1 2">AHT 1</strain>
    </source>
</reference>
<dbReference type="OrthoDB" id="181472at2"/>
<evidence type="ECO:0000313" key="2">
    <source>
        <dbReference type="Proteomes" id="UP000006443"/>
    </source>
</evidence>
<dbReference type="eggNOG" id="COG3538">
    <property type="taxonomic scope" value="Bacteria"/>
</dbReference>
<dbReference type="EMBL" id="ACJM01000001">
    <property type="protein sequence ID" value="EEG78825.1"/>
    <property type="molecule type" value="Genomic_DNA"/>
</dbReference>